<gene>
    <name evidence="2" type="ORF">MIMGU_mgv1a0031691mg</name>
</gene>
<keyword evidence="3" id="KW-1185">Reference proteome</keyword>
<dbReference type="Proteomes" id="UP000030748">
    <property type="component" value="Unassembled WGS sequence"/>
</dbReference>
<evidence type="ECO:0000313" key="2">
    <source>
        <dbReference type="EMBL" id="EYU35718.1"/>
    </source>
</evidence>
<proteinExistence type="predicted"/>
<feature type="compositionally biased region" description="Basic and acidic residues" evidence="1">
    <location>
        <begin position="284"/>
        <end position="293"/>
    </location>
</feature>
<evidence type="ECO:0000256" key="1">
    <source>
        <dbReference type="SAM" id="MobiDB-lite"/>
    </source>
</evidence>
<feature type="region of interest" description="Disordered" evidence="1">
    <location>
        <begin position="432"/>
        <end position="472"/>
    </location>
</feature>
<feature type="compositionally biased region" description="Low complexity" evidence="1">
    <location>
        <begin position="390"/>
        <end position="402"/>
    </location>
</feature>
<feature type="region of interest" description="Disordered" evidence="1">
    <location>
        <begin position="277"/>
        <end position="416"/>
    </location>
</feature>
<feature type="compositionally biased region" description="Basic residues" evidence="1">
    <location>
        <begin position="504"/>
        <end position="516"/>
    </location>
</feature>
<evidence type="ECO:0000313" key="3">
    <source>
        <dbReference type="Proteomes" id="UP000030748"/>
    </source>
</evidence>
<organism evidence="2 3">
    <name type="scientific">Erythranthe guttata</name>
    <name type="common">Yellow monkey flower</name>
    <name type="synonym">Mimulus guttatus</name>
    <dbReference type="NCBI Taxonomy" id="4155"/>
    <lineage>
        <taxon>Eukaryota</taxon>
        <taxon>Viridiplantae</taxon>
        <taxon>Streptophyta</taxon>
        <taxon>Embryophyta</taxon>
        <taxon>Tracheophyta</taxon>
        <taxon>Spermatophyta</taxon>
        <taxon>Magnoliopsida</taxon>
        <taxon>eudicotyledons</taxon>
        <taxon>Gunneridae</taxon>
        <taxon>Pentapetalae</taxon>
        <taxon>asterids</taxon>
        <taxon>lamiids</taxon>
        <taxon>Lamiales</taxon>
        <taxon>Phrymaceae</taxon>
        <taxon>Erythranthe</taxon>
    </lineage>
</organism>
<feature type="compositionally biased region" description="Polar residues" evidence="1">
    <location>
        <begin position="354"/>
        <end position="367"/>
    </location>
</feature>
<dbReference type="EMBL" id="KI630596">
    <property type="protein sequence ID" value="EYU35718.1"/>
    <property type="molecule type" value="Genomic_DNA"/>
</dbReference>
<feature type="compositionally biased region" description="Low complexity" evidence="1">
    <location>
        <begin position="314"/>
        <end position="327"/>
    </location>
</feature>
<feature type="compositionally biased region" description="Basic residues" evidence="1">
    <location>
        <begin position="449"/>
        <end position="461"/>
    </location>
</feature>
<dbReference type="AlphaFoldDB" id="A0A022R7M3"/>
<accession>A0A022R7M3</accession>
<feature type="compositionally biased region" description="Basic and acidic residues" evidence="1">
    <location>
        <begin position="462"/>
        <end position="472"/>
    </location>
</feature>
<feature type="non-terminal residue" evidence="2">
    <location>
        <position position="1"/>
    </location>
</feature>
<feature type="compositionally biased region" description="Basic residues" evidence="1">
    <location>
        <begin position="529"/>
        <end position="539"/>
    </location>
</feature>
<protein>
    <submittedName>
        <fullName evidence="2">Uncharacterized protein</fullName>
    </submittedName>
</protein>
<feature type="region of interest" description="Disordered" evidence="1">
    <location>
        <begin position="504"/>
        <end position="539"/>
    </location>
</feature>
<name>A0A022R7M3_ERYGU</name>
<reference evidence="2 3" key="1">
    <citation type="journal article" date="2013" name="Proc. Natl. Acad. Sci. U.S.A.">
        <title>Fine-scale variation in meiotic recombination in Mimulus inferred from population shotgun sequencing.</title>
        <authorList>
            <person name="Hellsten U."/>
            <person name="Wright K.M."/>
            <person name="Jenkins J."/>
            <person name="Shu S."/>
            <person name="Yuan Y."/>
            <person name="Wessler S.R."/>
            <person name="Schmutz J."/>
            <person name="Willis J.H."/>
            <person name="Rokhsar D.S."/>
        </authorList>
    </citation>
    <scope>NUCLEOTIDE SEQUENCE [LARGE SCALE GENOMIC DNA]</scope>
    <source>
        <strain evidence="3">cv. DUN x IM62</strain>
    </source>
</reference>
<sequence length="577" mass="65448">TAQTFRNEGNSTHFRHSSSVYQGIFDCFWMVMDAKDIQLDLHALKSLYGLLEKDRNRTSNADSLDEHARLLLNNLLDAETKRVLKLHSEIISGEVELSRKQVTPLSKSLKSNRSFDKDTNTDGLLDITLWGPPSFSGAQTRKKRCRVCLRNTVKEPTEDDETIFFDVAQNLNSDEETYESKELDCLSKEASEAIKKIELCISAFDIWADHLHHFEEGNNISAQTRFRDFDTRQNNFLSEFSNQRFVDLPIMTSAEKTNPPQSTNNYIVDNVESSYHGSTMVARGKNESKKAPQYDEIPTNKRAAKTYIQDQESESTSSDSYSNSPYSDSEEYSSPDKTREQLQYGSTTSSTSSEIGASLTSHSGDTSNTEEEDEFYSSDSSDAAAREVTSSSKSEGYSSYLSVGPTSKKSSRKKQIGMWRSLKDRLAVIFHHHHHHHHHHHDDYCGKDGRKKMSRNKSLRKGRVESFKREHEAYGEKASKSVVREKKKNHFNGLVEGLLRHVRNSKKEPTKKKKKRGNENGCRQLTKGGGKKNSKKPSPHWLKLMKLHRGGKLTNKGLVTIGLGKKKARLKALPTIK</sequence>